<gene>
    <name evidence="6" type="ORF">SAMN04488242_2826</name>
</gene>
<comment type="similarity">
    <text evidence="2">Belongs to the flavin monoamine oxidase family.</text>
</comment>
<evidence type="ECO:0000313" key="7">
    <source>
        <dbReference type="Proteomes" id="UP000199475"/>
    </source>
</evidence>
<evidence type="ECO:0000256" key="4">
    <source>
        <dbReference type="PIRSR" id="PIRSR601613-1"/>
    </source>
</evidence>
<accession>A0A1G9MZC6</accession>
<dbReference type="RefSeq" id="WP_093253504.1">
    <property type="nucleotide sequence ID" value="NZ_FNGP01000006.1"/>
</dbReference>
<dbReference type="AlphaFoldDB" id="A0A1G9MZC6"/>
<evidence type="ECO:0000256" key="3">
    <source>
        <dbReference type="ARBA" id="ARBA00023002"/>
    </source>
</evidence>
<keyword evidence="7" id="KW-1185">Reference proteome</keyword>
<evidence type="ECO:0000256" key="1">
    <source>
        <dbReference type="ARBA" id="ARBA00001974"/>
    </source>
</evidence>
<dbReference type="Gene3D" id="3.90.660.10">
    <property type="match status" value="1"/>
</dbReference>
<organism evidence="6 7">
    <name type="scientific">Tessaracoccus oleiagri</name>
    <dbReference type="NCBI Taxonomy" id="686624"/>
    <lineage>
        <taxon>Bacteria</taxon>
        <taxon>Bacillati</taxon>
        <taxon>Actinomycetota</taxon>
        <taxon>Actinomycetes</taxon>
        <taxon>Propionibacteriales</taxon>
        <taxon>Propionibacteriaceae</taxon>
        <taxon>Tessaracoccus</taxon>
    </lineage>
</organism>
<name>A0A1G9MZC6_9ACTN</name>
<dbReference type="PANTHER" id="PTHR43563:SF1">
    <property type="entry name" value="AMINE OXIDASE [FLAVIN-CONTAINING] B"/>
    <property type="match status" value="1"/>
</dbReference>
<proteinExistence type="inferred from homology"/>
<reference evidence="6 7" key="1">
    <citation type="submission" date="2016-10" db="EMBL/GenBank/DDBJ databases">
        <authorList>
            <person name="de Groot N.N."/>
        </authorList>
    </citation>
    <scope>NUCLEOTIDE SEQUENCE [LARGE SCALE GENOMIC DNA]</scope>
    <source>
        <strain evidence="6 7">CGMCC 1.9159</strain>
    </source>
</reference>
<sequence>MFDCAIIGAGLAGLVAAQDLRSRGLSVVVLEARDRVGGRVENAELADGSYLELGGQWIGPGFDALLELVHKYGLETIPLPTQGGDFIVRAHGKAVQIPTDEDRATLNPFEISDLGQGLLRLRRLAHRLEDDPAWAAANHVWLGQSLRRWAKSNMRTKKAQQRFEEVYRAAFGELDEDTTLKQGLDFVGTGPDLESMLATNGKLQQLRVRGGVYRVAEALGKDLGDVVRLRTVVTKVRHSADEATLELADGEEIRARHVISTLPPRLAMNLEHEPPLPAWRAEAADKVSPGNVIKAYLLFDRPFWRERGLSGQSSADEGAVRVTFDTTTDGTTGGHLMGFFAGSEADSLSKRTTTIRERAFLESVRQSFGSDVPKPVAYIERDWSAEPYSGGCHGAHFAPGIWTAVGPGLAEPEGVLHWAGAEYTTKFNGYMEGAVRSGLSAAAAVASQSA</sequence>
<dbReference type="EMBL" id="FNGP01000006">
    <property type="protein sequence ID" value="SDL79237.1"/>
    <property type="molecule type" value="Genomic_DNA"/>
</dbReference>
<feature type="binding site" evidence="4">
    <location>
        <begin position="31"/>
        <end position="32"/>
    </location>
    <ligand>
        <name>FAD</name>
        <dbReference type="ChEBI" id="CHEBI:57692"/>
    </ligand>
</feature>
<dbReference type="SUPFAM" id="SSF51905">
    <property type="entry name" value="FAD/NAD(P)-binding domain"/>
    <property type="match status" value="1"/>
</dbReference>
<dbReference type="PRINTS" id="PR00757">
    <property type="entry name" value="AMINEOXDASEF"/>
</dbReference>
<dbReference type="Gene3D" id="3.50.50.60">
    <property type="entry name" value="FAD/NAD(P)-binding domain"/>
    <property type="match status" value="1"/>
</dbReference>
<evidence type="ECO:0000313" key="6">
    <source>
        <dbReference type="EMBL" id="SDL79237.1"/>
    </source>
</evidence>
<dbReference type="SUPFAM" id="SSF54373">
    <property type="entry name" value="FAD-linked reductases, C-terminal domain"/>
    <property type="match status" value="1"/>
</dbReference>
<feature type="binding site" evidence="4">
    <location>
        <position position="422"/>
    </location>
    <ligand>
        <name>FAD</name>
        <dbReference type="ChEBI" id="CHEBI:57692"/>
    </ligand>
</feature>
<comment type="cofactor">
    <cofactor evidence="1">
        <name>FAD</name>
        <dbReference type="ChEBI" id="CHEBI:57692"/>
    </cofactor>
</comment>
<feature type="domain" description="Amine oxidase" evidence="5">
    <location>
        <begin position="11"/>
        <end position="445"/>
    </location>
</feature>
<dbReference type="OrthoDB" id="337830at2"/>
<dbReference type="PANTHER" id="PTHR43563">
    <property type="entry name" value="AMINE OXIDASE"/>
    <property type="match status" value="1"/>
</dbReference>
<dbReference type="Gene3D" id="1.10.405.10">
    <property type="entry name" value="Guanine Nucleotide Dissociation Inhibitor, domain 1"/>
    <property type="match status" value="1"/>
</dbReference>
<dbReference type="Proteomes" id="UP000199475">
    <property type="component" value="Unassembled WGS sequence"/>
</dbReference>
<evidence type="ECO:0000256" key="2">
    <source>
        <dbReference type="ARBA" id="ARBA00005995"/>
    </source>
</evidence>
<dbReference type="GO" id="GO:0016491">
    <property type="term" value="F:oxidoreductase activity"/>
    <property type="evidence" value="ECO:0007669"/>
    <property type="project" value="UniProtKB-KW"/>
</dbReference>
<dbReference type="InterPro" id="IPR002937">
    <property type="entry name" value="Amino_oxidase"/>
</dbReference>
<dbReference type="Pfam" id="PF01593">
    <property type="entry name" value="Amino_oxidase"/>
    <property type="match status" value="1"/>
</dbReference>
<feature type="binding site" evidence="4">
    <location>
        <position position="339"/>
    </location>
    <ligand>
        <name>substrate</name>
    </ligand>
</feature>
<protein>
    <submittedName>
        <fullName evidence="6">Monoamine oxidase</fullName>
    </submittedName>
</protein>
<keyword evidence="3" id="KW-0560">Oxidoreductase</keyword>
<feature type="binding site" evidence="4">
    <location>
        <position position="233"/>
    </location>
    <ligand>
        <name>FAD</name>
        <dbReference type="ChEBI" id="CHEBI:57692"/>
    </ligand>
</feature>
<dbReference type="STRING" id="686624.SAMN04488242_2826"/>
<evidence type="ECO:0000259" key="5">
    <source>
        <dbReference type="Pfam" id="PF01593"/>
    </source>
</evidence>
<dbReference type="InterPro" id="IPR036188">
    <property type="entry name" value="FAD/NAD-bd_sf"/>
</dbReference>
<dbReference type="InterPro" id="IPR050703">
    <property type="entry name" value="Flavin_MAO"/>
</dbReference>
<dbReference type="InterPro" id="IPR001613">
    <property type="entry name" value="Flavin_amine_oxidase"/>
</dbReference>